<gene>
    <name evidence="2" type="ORF">KSK55_02935</name>
</gene>
<evidence type="ECO:0000313" key="2">
    <source>
        <dbReference type="EMBL" id="QXO95375.1"/>
    </source>
</evidence>
<dbReference type="Proteomes" id="UP000694228">
    <property type="component" value="Chromosome"/>
</dbReference>
<feature type="region of interest" description="Disordered" evidence="1">
    <location>
        <begin position="75"/>
        <end position="94"/>
    </location>
</feature>
<sequence>MNRLFFSGFIILFLLSPVGFADEISSSIQCDGATWVSSSVQGQDEHYSGSFFTTDLSSLMRILHLGDSVEVFTSQESSGPMGIDEYSDRGSNSSDEASRCMFTLPGNVTVGRSEIVASGLFSGGRYVSSRELSDVLGARFQVNGSGLLLTRAESDDGNRTVRFGSDVGGMMNVTERMVLGD</sequence>
<reference evidence="2 3" key="1">
    <citation type="submission" date="2021-06" db="EMBL/GenBank/DDBJ databases">
        <title>Complete genome sequence of the secondary alcohol utilizing methanogen Methanospirillum hungatei strain GP1.</title>
        <authorList>
            <person name="Day L.A."/>
            <person name="Costa K.C."/>
        </authorList>
    </citation>
    <scope>NUCLEOTIDE SEQUENCE [LARGE SCALE GENOMIC DNA]</scope>
    <source>
        <strain evidence="2 3">GP1</strain>
    </source>
</reference>
<dbReference type="AlphaFoldDB" id="A0A8F5VPP1"/>
<organism evidence="2 3">
    <name type="scientific">Methanospirillum hungatei</name>
    <dbReference type="NCBI Taxonomy" id="2203"/>
    <lineage>
        <taxon>Archaea</taxon>
        <taxon>Methanobacteriati</taxon>
        <taxon>Methanobacteriota</taxon>
        <taxon>Stenosarchaea group</taxon>
        <taxon>Methanomicrobia</taxon>
        <taxon>Methanomicrobiales</taxon>
        <taxon>Methanospirillaceae</taxon>
        <taxon>Methanospirillum</taxon>
    </lineage>
</organism>
<protein>
    <submittedName>
        <fullName evidence="2">Uncharacterized protein</fullName>
    </submittedName>
</protein>
<name>A0A8F5VPP1_METHU</name>
<dbReference type="OrthoDB" id="117917at2157"/>
<evidence type="ECO:0000256" key="1">
    <source>
        <dbReference type="SAM" id="MobiDB-lite"/>
    </source>
</evidence>
<accession>A0A8F5VPP1</accession>
<proteinExistence type="predicted"/>
<dbReference type="EMBL" id="CP077107">
    <property type="protein sequence ID" value="QXO95375.1"/>
    <property type="molecule type" value="Genomic_DNA"/>
</dbReference>
<evidence type="ECO:0000313" key="3">
    <source>
        <dbReference type="Proteomes" id="UP000694228"/>
    </source>
</evidence>